<name>A0A1I2T534_9BACL</name>
<gene>
    <name evidence="1" type="ORF">SAMN04488025_1544</name>
</gene>
<dbReference type="AlphaFoldDB" id="A0A1I2T534"/>
<accession>A0A1I2T534</accession>
<reference evidence="1 2" key="1">
    <citation type="submission" date="2016-10" db="EMBL/GenBank/DDBJ databases">
        <authorList>
            <person name="de Groot N.N."/>
        </authorList>
    </citation>
    <scope>NUCLEOTIDE SEQUENCE [LARGE SCALE GENOMIC DNA]</scope>
    <source>
        <strain evidence="1 2">DSM 44945</strain>
    </source>
</reference>
<dbReference type="Proteomes" id="UP000198661">
    <property type="component" value="Unassembled WGS sequence"/>
</dbReference>
<dbReference type="EMBL" id="FOOK01000054">
    <property type="protein sequence ID" value="SFG59189.1"/>
    <property type="molecule type" value="Genomic_DNA"/>
</dbReference>
<keyword evidence="2" id="KW-1185">Reference proteome</keyword>
<proteinExistence type="predicted"/>
<evidence type="ECO:0000313" key="2">
    <source>
        <dbReference type="Proteomes" id="UP000198661"/>
    </source>
</evidence>
<evidence type="ECO:0000313" key="1">
    <source>
        <dbReference type="EMBL" id="SFG59189.1"/>
    </source>
</evidence>
<organism evidence="1 2">
    <name type="scientific">Planifilum fulgidum</name>
    <dbReference type="NCBI Taxonomy" id="201973"/>
    <lineage>
        <taxon>Bacteria</taxon>
        <taxon>Bacillati</taxon>
        <taxon>Bacillota</taxon>
        <taxon>Bacilli</taxon>
        <taxon>Bacillales</taxon>
        <taxon>Thermoactinomycetaceae</taxon>
        <taxon>Planifilum</taxon>
    </lineage>
</organism>
<sequence>MILGYQYDLSTKIGINYIIKSREKEYDLGESMINEMPSEKQLQMLKDVDRIVREKGVPFTIRYQIGRKELESLRYDARLTQEDFEFIMQMFRVENQ</sequence>
<protein>
    <submittedName>
        <fullName evidence="1">Uncharacterized protein</fullName>
    </submittedName>
</protein>